<dbReference type="InterPro" id="IPR036513">
    <property type="entry name" value="STAS_dom_sf"/>
</dbReference>
<dbReference type="CDD" id="cd07043">
    <property type="entry name" value="STAS_anti-anti-sigma_factors"/>
    <property type="match status" value="1"/>
</dbReference>
<evidence type="ECO:0000259" key="1">
    <source>
        <dbReference type="PROSITE" id="PS50801"/>
    </source>
</evidence>
<name>A0ABQ2CI91_9GAMM</name>
<dbReference type="RefSeq" id="WP_188634707.1">
    <property type="nucleotide sequence ID" value="NZ_BMNN01000001.1"/>
</dbReference>
<evidence type="ECO:0000313" key="3">
    <source>
        <dbReference type="Proteomes" id="UP000633263"/>
    </source>
</evidence>
<gene>
    <name evidence="2" type="ORF">GCM10009083_01580</name>
</gene>
<organism evidence="2 3">
    <name type="scientific">Halopseudomonas pertucinogena</name>
    <dbReference type="NCBI Taxonomy" id="86175"/>
    <lineage>
        <taxon>Bacteria</taxon>
        <taxon>Pseudomonadati</taxon>
        <taxon>Pseudomonadota</taxon>
        <taxon>Gammaproteobacteria</taxon>
        <taxon>Pseudomonadales</taxon>
        <taxon>Pseudomonadaceae</taxon>
        <taxon>Halopseudomonas</taxon>
    </lineage>
</organism>
<protein>
    <recommendedName>
        <fullName evidence="1">STAS domain-containing protein</fullName>
    </recommendedName>
</protein>
<dbReference type="PANTHER" id="PTHR35849:SF2">
    <property type="entry name" value="BLR2341 PROTEIN"/>
    <property type="match status" value="1"/>
</dbReference>
<dbReference type="Gene3D" id="3.30.750.24">
    <property type="entry name" value="STAS domain"/>
    <property type="match status" value="1"/>
</dbReference>
<dbReference type="Pfam" id="PF13466">
    <property type="entry name" value="STAS_2"/>
    <property type="match status" value="1"/>
</dbReference>
<accession>A0ABQ2CI91</accession>
<dbReference type="Proteomes" id="UP000633263">
    <property type="component" value="Unassembled WGS sequence"/>
</dbReference>
<keyword evidence="3" id="KW-1185">Reference proteome</keyword>
<reference evidence="3" key="1">
    <citation type="journal article" date="2019" name="Int. J. Syst. Evol. Microbiol.">
        <title>The Global Catalogue of Microorganisms (GCM) 10K type strain sequencing project: providing services to taxonomists for standard genome sequencing and annotation.</title>
        <authorList>
            <consortium name="The Broad Institute Genomics Platform"/>
            <consortium name="The Broad Institute Genome Sequencing Center for Infectious Disease"/>
            <person name="Wu L."/>
            <person name="Ma J."/>
        </authorList>
    </citation>
    <scope>NUCLEOTIDE SEQUENCE [LARGE SCALE GENOMIC DNA]</scope>
    <source>
        <strain evidence="3">JCM 11590</strain>
    </source>
</reference>
<evidence type="ECO:0000313" key="2">
    <source>
        <dbReference type="EMBL" id="GGI88872.1"/>
    </source>
</evidence>
<dbReference type="PROSITE" id="PS50801">
    <property type="entry name" value="STAS"/>
    <property type="match status" value="1"/>
</dbReference>
<dbReference type="InterPro" id="IPR002645">
    <property type="entry name" value="STAS_dom"/>
</dbReference>
<dbReference type="EMBL" id="BMNN01000001">
    <property type="protein sequence ID" value="GGI88872.1"/>
    <property type="molecule type" value="Genomic_DNA"/>
</dbReference>
<dbReference type="InterPro" id="IPR058548">
    <property type="entry name" value="MlaB-like_STAS"/>
</dbReference>
<comment type="caution">
    <text evidence="2">The sequence shown here is derived from an EMBL/GenBank/DDBJ whole genome shotgun (WGS) entry which is preliminary data.</text>
</comment>
<dbReference type="SUPFAM" id="SSF52091">
    <property type="entry name" value="SpoIIaa-like"/>
    <property type="match status" value="1"/>
</dbReference>
<sequence>MSATATLHPDGSRLSLRGALDFTGAAALRTDLQRAIASRSGKAVTLDFSEVVRSNSVGLSLLLSAARTAQQYQVALQLAGLPAGLLSMAQVCGLDDWLGTLSADEAGDREILNATP</sequence>
<dbReference type="InterPro" id="IPR052746">
    <property type="entry name" value="MlaB_ABC_Transporter"/>
</dbReference>
<feature type="domain" description="STAS" evidence="1">
    <location>
        <begin position="1"/>
        <end position="116"/>
    </location>
</feature>
<dbReference type="PANTHER" id="PTHR35849">
    <property type="entry name" value="BLR2341 PROTEIN"/>
    <property type="match status" value="1"/>
</dbReference>
<proteinExistence type="predicted"/>